<dbReference type="RefSeq" id="WP_244680879.1">
    <property type="nucleotide sequence ID" value="NZ_JALIRM010000002.1"/>
</dbReference>
<name>A0ABU0D2E5_9BACI</name>
<dbReference type="Proteomes" id="UP001232343">
    <property type="component" value="Unassembled WGS sequence"/>
</dbReference>
<organism evidence="1 2">
    <name type="scientific">Lederbergia wuyishanensis</name>
    <dbReference type="NCBI Taxonomy" id="1347903"/>
    <lineage>
        <taxon>Bacteria</taxon>
        <taxon>Bacillati</taxon>
        <taxon>Bacillota</taxon>
        <taxon>Bacilli</taxon>
        <taxon>Bacillales</taxon>
        <taxon>Bacillaceae</taxon>
        <taxon>Lederbergia</taxon>
    </lineage>
</organism>
<accession>A0ABU0D2E5</accession>
<keyword evidence="2" id="KW-1185">Reference proteome</keyword>
<sequence length="678" mass="76371">MKIEIAKHERMSESGSSLLRLIQNENMPLLDLLIREAVQNSLDAGRPGVGHVNIDIGVKHFKAEDLASEMEGIGETLRLRFTESSYYCLYVEDSNTTGLTGPLTVKEVKDNDFGNFQKLVYEISKPQRQEGAGGSWGLGKTIYFRLGIGLVFYYTRIEKDGGYEHRLAATMVENEERENSIIPAVGELPKRGIAWWGADAGDGTTQPLTNEEEIKRVLNVFGTEVFSGNQTGTKIIIPFIDKQELLQKTVMEGDRKNWWNESIEEYLNIAFQRWYAPRIDNKFYKYGNYLRASIAGKQIVYENMETVFKVIQDLYNKAAGKKARPSSYSKKISVEGIPIRKDFISTDAGNVAFVKLNMEDLQMQPPYNNPNPYIFLNIHDRAEAGNYPIICYTRKPGMIVNYEISGSWLINVENTGGTEFLLAIYVPNSELKLKDPYEVADLEGYLRKGEKADHTAWYDINLGERPSNIVNRISKGVSKKIAEGTNENVNKEMVNKKSRLGTLLGRQLMPPTNFGKKATGGRGGSGGSGVGGGRKKTGFVLLPDVIYEDGFVTLGFELFMRRPVKECRIELNVSSETGLIKGKNWEQDVIQKKFPFEISAIRNIFVNGEKEPVVVEDEMPEVGSFITGMIRTPEFNTLVGFEIKRETNDDIMNVTGEIRIKNREEGLELAITPHFTEE</sequence>
<reference evidence="1 2" key="1">
    <citation type="submission" date="2023-07" db="EMBL/GenBank/DDBJ databases">
        <title>Genomic Encyclopedia of Type Strains, Phase IV (KMG-IV): sequencing the most valuable type-strain genomes for metagenomic binning, comparative biology and taxonomic classification.</title>
        <authorList>
            <person name="Goeker M."/>
        </authorList>
    </citation>
    <scope>NUCLEOTIDE SEQUENCE [LARGE SCALE GENOMIC DNA]</scope>
    <source>
        <strain evidence="1 2">DSM 27848</strain>
    </source>
</reference>
<comment type="caution">
    <text evidence="1">The sequence shown here is derived from an EMBL/GenBank/DDBJ whole genome shotgun (WGS) entry which is preliminary data.</text>
</comment>
<dbReference type="EMBL" id="JAUSUO010000002">
    <property type="protein sequence ID" value="MDQ0342569.1"/>
    <property type="molecule type" value="Genomic_DNA"/>
</dbReference>
<evidence type="ECO:0000313" key="1">
    <source>
        <dbReference type="EMBL" id="MDQ0342569.1"/>
    </source>
</evidence>
<evidence type="ECO:0000313" key="2">
    <source>
        <dbReference type="Proteomes" id="UP001232343"/>
    </source>
</evidence>
<proteinExistence type="predicted"/>
<protein>
    <submittedName>
        <fullName evidence="1">Uncharacterized protein</fullName>
    </submittedName>
</protein>
<gene>
    <name evidence="1" type="ORF">J2S14_001381</name>
</gene>